<dbReference type="Gene3D" id="1.20.1150.12">
    <property type="entry name" value="Endoplasmic reticulum resident protein 29, C-terminal domain"/>
    <property type="match status" value="1"/>
</dbReference>
<comment type="similarity">
    <text evidence="2 9">Belongs to the protein disulfide isomerase family.</text>
</comment>
<reference evidence="12 13" key="1">
    <citation type="submission" date="2006-10" db="EMBL/GenBank/DDBJ databases">
        <title>The Genome Sequence of Batrachochytrium dendrobatidis JEL423.</title>
        <authorList>
            <consortium name="The Broad Institute Genome Sequencing Platform"/>
            <person name="Birren B."/>
            <person name="Lander E."/>
            <person name="Galagan J."/>
            <person name="Cuomo C."/>
            <person name="Devon K."/>
            <person name="Jaffe D."/>
            <person name="Butler J."/>
            <person name="Alvarez P."/>
            <person name="Gnerre S."/>
            <person name="Grabherr M."/>
            <person name="Kleber M."/>
            <person name="Mauceli E."/>
            <person name="Brockman W."/>
            <person name="Young S."/>
            <person name="LaButti K."/>
            <person name="Sykes S."/>
            <person name="DeCaprio D."/>
            <person name="Crawford M."/>
            <person name="Koehrsen M."/>
            <person name="Engels R."/>
            <person name="Montgomery P."/>
            <person name="Pearson M."/>
            <person name="Howarth C."/>
            <person name="Larson L."/>
            <person name="White J."/>
            <person name="O'Leary S."/>
            <person name="Kodira C."/>
            <person name="Zeng Q."/>
            <person name="Yandava C."/>
            <person name="Alvarado L."/>
            <person name="Longcore J."/>
            <person name="James T."/>
        </authorList>
    </citation>
    <scope>NUCLEOTIDE SEQUENCE [LARGE SCALE GENOMIC DNA]</scope>
    <source>
        <strain evidence="12 13">JEL423</strain>
    </source>
</reference>
<dbReference type="GO" id="GO:0006457">
    <property type="term" value="P:protein folding"/>
    <property type="evidence" value="ECO:0007669"/>
    <property type="project" value="TreeGrafter"/>
</dbReference>
<dbReference type="STRING" id="403673.A0A177WSP2"/>
<accession>A0A177WSP2</accession>
<dbReference type="InterPro" id="IPR051063">
    <property type="entry name" value="PDI"/>
</dbReference>
<evidence type="ECO:0000256" key="7">
    <source>
        <dbReference type="ARBA" id="ARBA00023235"/>
    </source>
</evidence>
<dbReference type="EMBL" id="DS022309">
    <property type="protein sequence ID" value="OAJ43158.1"/>
    <property type="molecule type" value="Genomic_DNA"/>
</dbReference>
<dbReference type="NCBIfam" id="TIGR01126">
    <property type="entry name" value="pdi_dom"/>
    <property type="match status" value="2"/>
</dbReference>
<dbReference type="InterPro" id="IPR036356">
    <property type="entry name" value="ERp29_C_sf"/>
</dbReference>
<keyword evidence="8" id="KW-0676">Redox-active center</keyword>
<keyword evidence="4 10" id="KW-0732">Signal</keyword>
<dbReference type="InterPro" id="IPR017937">
    <property type="entry name" value="Thioredoxin_CS"/>
</dbReference>
<evidence type="ECO:0000256" key="10">
    <source>
        <dbReference type="SAM" id="SignalP"/>
    </source>
</evidence>
<organism evidence="12 13">
    <name type="scientific">Batrachochytrium dendrobatidis (strain JEL423)</name>
    <dbReference type="NCBI Taxonomy" id="403673"/>
    <lineage>
        <taxon>Eukaryota</taxon>
        <taxon>Fungi</taxon>
        <taxon>Fungi incertae sedis</taxon>
        <taxon>Chytridiomycota</taxon>
        <taxon>Chytridiomycota incertae sedis</taxon>
        <taxon>Chytridiomycetes</taxon>
        <taxon>Rhizophydiales</taxon>
        <taxon>Rhizophydiales incertae sedis</taxon>
        <taxon>Batrachochytrium</taxon>
    </lineage>
</organism>
<comment type="catalytic activity">
    <reaction evidence="1">
        <text>Catalyzes the rearrangement of -S-S- bonds in proteins.</text>
        <dbReference type="EC" id="5.3.4.1"/>
    </reaction>
</comment>
<dbReference type="FunFam" id="3.40.30.10:FF:000032">
    <property type="entry name" value="Protein disulfide-isomerase A6 homolog"/>
    <property type="match status" value="2"/>
</dbReference>
<dbReference type="GO" id="GO:0003756">
    <property type="term" value="F:protein disulfide isomerase activity"/>
    <property type="evidence" value="ECO:0007669"/>
    <property type="project" value="UniProtKB-EC"/>
</dbReference>
<dbReference type="Pfam" id="PF07749">
    <property type="entry name" value="ERp29"/>
    <property type="match status" value="1"/>
</dbReference>
<evidence type="ECO:0000256" key="9">
    <source>
        <dbReference type="RuleBase" id="RU004208"/>
    </source>
</evidence>
<evidence type="ECO:0000256" key="2">
    <source>
        <dbReference type="ARBA" id="ARBA00006347"/>
    </source>
</evidence>
<evidence type="ECO:0000259" key="11">
    <source>
        <dbReference type="PROSITE" id="PS51352"/>
    </source>
</evidence>
<dbReference type="InterPro" id="IPR036249">
    <property type="entry name" value="Thioredoxin-like_sf"/>
</dbReference>
<dbReference type="OrthoDB" id="10264505at2759"/>
<evidence type="ECO:0000313" key="12">
    <source>
        <dbReference type="EMBL" id="OAJ43158.1"/>
    </source>
</evidence>
<feature type="domain" description="Thioredoxin" evidence="11">
    <location>
        <begin position="132"/>
        <end position="248"/>
    </location>
</feature>
<proteinExistence type="inferred from homology"/>
<keyword evidence="7 12" id="KW-0413">Isomerase</keyword>
<reference evidence="12 13" key="2">
    <citation type="submission" date="2016-05" db="EMBL/GenBank/DDBJ databases">
        <title>Lineage-specific infection strategies underlie the spectrum of fungal disease in amphibians.</title>
        <authorList>
            <person name="Cuomo C.A."/>
            <person name="Farrer R.A."/>
            <person name="James T."/>
            <person name="Longcore J."/>
            <person name="Birren B."/>
        </authorList>
    </citation>
    <scope>NUCLEOTIDE SEQUENCE [LARGE SCALE GENOMIC DNA]</scope>
    <source>
        <strain evidence="12 13">JEL423</strain>
    </source>
</reference>
<dbReference type="GO" id="GO:0005783">
    <property type="term" value="C:endoplasmic reticulum"/>
    <property type="evidence" value="ECO:0007669"/>
    <property type="project" value="InterPro"/>
</dbReference>
<dbReference type="CDD" id="cd02998">
    <property type="entry name" value="PDI_a_ERp38"/>
    <property type="match status" value="2"/>
</dbReference>
<evidence type="ECO:0000256" key="1">
    <source>
        <dbReference type="ARBA" id="ARBA00001182"/>
    </source>
</evidence>
<name>A0A177WSP2_BATDL</name>
<dbReference type="InterPro" id="IPR013766">
    <property type="entry name" value="Thioredoxin_domain"/>
</dbReference>
<evidence type="ECO:0000256" key="3">
    <source>
        <dbReference type="ARBA" id="ARBA00012723"/>
    </source>
</evidence>
<keyword evidence="5" id="KW-0677">Repeat</keyword>
<sequence length="361" mass="39831">MLPKILTIVVAVFAGLVAASDVVELTPKNFKEVVGGDQDVLVEFFAPWCGHCKSLAPHYEEVATSFVKHKSSVVIAKVDADAHRSLGDEFGIQGFPTLKWFPKKSLTPTDYTGDRDVAGISDFITSKTGLKSNIKVVTTAVKVLTSSNFKEQVLDSGKNVLVEFYAPWCGHCKSLAPIYEKLAQTFTLESNCIIANLDATKAQDVADTYNVKGYPTIQFFPAGSETPELYDGSRDEDSFVKYLNQKCGTHRVAGGGLNEEAGRLETLDSLVKVFMAADNAERTKMSEMVPVDATSKYAMYYYKVMQRILKTPEFVTKEMKRLEHILAGGNTTPEKKDDFVMRLNILRVFSALPSSDASEEL</sequence>
<evidence type="ECO:0000313" key="13">
    <source>
        <dbReference type="Proteomes" id="UP000077115"/>
    </source>
</evidence>
<dbReference type="AlphaFoldDB" id="A0A177WSP2"/>
<evidence type="ECO:0000256" key="8">
    <source>
        <dbReference type="ARBA" id="ARBA00023284"/>
    </source>
</evidence>
<dbReference type="EC" id="5.3.4.1" evidence="3"/>
<evidence type="ECO:0000256" key="5">
    <source>
        <dbReference type="ARBA" id="ARBA00022737"/>
    </source>
</evidence>
<keyword evidence="6" id="KW-1015">Disulfide bond</keyword>
<evidence type="ECO:0000256" key="6">
    <source>
        <dbReference type="ARBA" id="ARBA00023157"/>
    </source>
</evidence>
<dbReference type="eggNOG" id="KOG0191">
    <property type="taxonomic scope" value="Eukaryota"/>
</dbReference>
<feature type="domain" description="Thioredoxin" evidence="11">
    <location>
        <begin position="1"/>
        <end position="129"/>
    </location>
</feature>
<dbReference type="PROSITE" id="PS51352">
    <property type="entry name" value="THIOREDOXIN_2"/>
    <property type="match status" value="2"/>
</dbReference>
<dbReference type="Pfam" id="PF00085">
    <property type="entry name" value="Thioredoxin"/>
    <property type="match status" value="2"/>
</dbReference>
<dbReference type="PROSITE" id="PS00194">
    <property type="entry name" value="THIOREDOXIN_1"/>
    <property type="match status" value="2"/>
</dbReference>
<dbReference type="Proteomes" id="UP000077115">
    <property type="component" value="Unassembled WGS sequence"/>
</dbReference>
<dbReference type="PANTHER" id="PTHR45672:SF11">
    <property type="entry name" value="PROTEIN DISULFIDE-ISOMERASE C17H9.14C"/>
    <property type="match status" value="1"/>
</dbReference>
<protein>
    <recommendedName>
        <fullName evidence="3">protein disulfide-isomerase</fullName>
        <ecNumber evidence="3">5.3.4.1</ecNumber>
    </recommendedName>
</protein>
<feature type="chain" id="PRO_5008077836" description="protein disulfide-isomerase" evidence="10">
    <location>
        <begin position="20"/>
        <end position="361"/>
    </location>
</feature>
<dbReference type="SUPFAM" id="SSF52833">
    <property type="entry name" value="Thioredoxin-like"/>
    <property type="match status" value="2"/>
</dbReference>
<dbReference type="InterPro" id="IPR011679">
    <property type="entry name" value="ERp29_C"/>
</dbReference>
<dbReference type="PRINTS" id="PR00421">
    <property type="entry name" value="THIOREDOXIN"/>
</dbReference>
<gene>
    <name evidence="12" type="ORF">BDEG_26539</name>
</gene>
<evidence type="ECO:0000256" key="4">
    <source>
        <dbReference type="ARBA" id="ARBA00022729"/>
    </source>
</evidence>
<dbReference type="VEuPathDB" id="FungiDB:BDEG_26539"/>
<dbReference type="InterPro" id="IPR005788">
    <property type="entry name" value="PDI_thioredoxin-like_dom"/>
</dbReference>
<dbReference type="Gene3D" id="3.40.30.10">
    <property type="entry name" value="Glutaredoxin"/>
    <property type="match status" value="2"/>
</dbReference>
<dbReference type="SUPFAM" id="SSF47933">
    <property type="entry name" value="ERP29 C domain-like"/>
    <property type="match status" value="1"/>
</dbReference>
<feature type="signal peptide" evidence="10">
    <location>
        <begin position="1"/>
        <end position="19"/>
    </location>
</feature>
<dbReference type="PANTHER" id="PTHR45672">
    <property type="entry name" value="PROTEIN DISULFIDE-ISOMERASE C17H9.14C-RELATED"/>
    <property type="match status" value="1"/>
</dbReference>
<dbReference type="CDD" id="cd00238">
    <property type="entry name" value="ERp29c"/>
    <property type="match status" value="1"/>
</dbReference>